<dbReference type="Pfam" id="PF00378">
    <property type="entry name" value="ECH_1"/>
    <property type="match status" value="1"/>
</dbReference>
<dbReference type="PANTHER" id="PTHR11941">
    <property type="entry name" value="ENOYL-COA HYDRATASE-RELATED"/>
    <property type="match status" value="1"/>
</dbReference>
<dbReference type="STRING" id="454194.PYK22_03012"/>
<dbReference type="InterPro" id="IPR029045">
    <property type="entry name" value="ClpP/crotonase-like_dom_sf"/>
</dbReference>
<proteinExistence type="inferred from homology"/>
<dbReference type="FunFam" id="1.10.12.10:FF:000001">
    <property type="entry name" value="Probable enoyl-CoA hydratase, mitochondrial"/>
    <property type="match status" value="1"/>
</dbReference>
<evidence type="ECO:0000256" key="3">
    <source>
        <dbReference type="RuleBase" id="RU003707"/>
    </source>
</evidence>
<evidence type="ECO:0000256" key="1">
    <source>
        <dbReference type="ARBA" id="ARBA00005254"/>
    </source>
</evidence>
<dbReference type="EMBL" id="CBXV010000008">
    <property type="protein sequence ID" value="CDM66965.1"/>
    <property type="molecule type" value="Genomic_DNA"/>
</dbReference>
<accession>A0A0B6X3V1</accession>
<keyword evidence="2" id="KW-0456">Lyase</keyword>
<keyword evidence="5" id="KW-1185">Reference proteome</keyword>
<dbReference type="PANTHER" id="PTHR11941:SF54">
    <property type="entry name" value="ENOYL-COA HYDRATASE, MITOCHONDRIAL"/>
    <property type="match status" value="1"/>
</dbReference>
<gene>
    <name evidence="4" type="ORF">PYK22_03012</name>
</gene>
<dbReference type="SUPFAM" id="SSF52096">
    <property type="entry name" value="ClpP/crotonase"/>
    <property type="match status" value="1"/>
</dbReference>
<evidence type="ECO:0000313" key="5">
    <source>
        <dbReference type="Proteomes" id="UP000031518"/>
    </source>
</evidence>
<evidence type="ECO:0000313" key="4">
    <source>
        <dbReference type="EMBL" id="CDM66965.1"/>
    </source>
</evidence>
<dbReference type="InterPro" id="IPR018376">
    <property type="entry name" value="Enoyl-CoA_hyd/isom_CS"/>
</dbReference>
<dbReference type="GO" id="GO:0006635">
    <property type="term" value="P:fatty acid beta-oxidation"/>
    <property type="evidence" value="ECO:0007669"/>
    <property type="project" value="TreeGrafter"/>
</dbReference>
<protein>
    <submittedName>
        <fullName evidence="4">Short chain enoyl-CoA hydratase</fullName>
    </submittedName>
</protein>
<comment type="similarity">
    <text evidence="1 3">Belongs to the enoyl-CoA hydratase/isomerase family.</text>
</comment>
<dbReference type="OrthoDB" id="9771883at2"/>
<dbReference type="AlphaFoldDB" id="A0A0B6X3V1"/>
<dbReference type="InterPro" id="IPR001753">
    <property type="entry name" value="Enoyl-CoA_hydra/iso"/>
</dbReference>
<dbReference type="Gene3D" id="1.10.12.10">
    <property type="entry name" value="Lyase 2-enoyl-coa Hydratase, Chain A, domain 2"/>
    <property type="match status" value="1"/>
</dbReference>
<dbReference type="PROSITE" id="PS00166">
    <property type="entry name" value="ENOYL_COA_HYDRATASE"/>
    <property type="match status" value="1"/>
</dbReference>
<dbReference type="RefSeq" id="WP_041978500.1">
    <property type="nucleotide sequence ID" value="NZ_CBXV010000008.1"/>
</dbReference>
<evidence type="ECO:0000256" key="2">
    <source>
        <dbReference type="ARBA" id="ARBA00023239"/>
    </source>
</evidence>
<dbReference type="InterPro" id="IPR014748">
    <property type="entry name" value="Enoyl-CoA_hydra_C"/>
</dbReference>
<reference evidence="4 5" key="1">
    <citation type="submission" date="2013-12" db="EMBL/GenBank/DDBJ databases">
        <authorList>
            <person name="Stott M."/>
        </authorList>
    </citation>
    <scope>NUCLEOTIDE SEQUENCE [LARGE SCALE GENOMIC DNA]</scope>
    <source>
        <strain evidence="4 5">K22</strain>
    </source>
</reference>
<dbReference type="CDD" id="cd06558">
    <property type="entry name" value="crotonase-like"/>
    <property type="match status" value="1"/>
</dbReference>
<dbReference type="Proteomes" id="UP000031518">
    <property type="component" value="Unassembled WGS sequence"/>
</dbReference>
<dbReference type="GO" id="GO:0016836">
    <property type="term" value="F:hydro-lyase activity"/>
    <property type="evidence" value="ECO:0007669"/>
    <property type="project" value="UniProtKB-ARBA"/>
</dbReference>
<reference evidence="4 5" key="2">
    <citation type="submission" date="2015-01" db="EMBL/GenBank/DDBJ databases">
        <title>Complete genome sequence of Pyrinomonas methylaliphatogenes type strain K22T.</title>
        <authorList>
            <person name="Lee K.C.Y."/>
            <person name="Power J.F."/>
            <person name="Dunfield P.F."/>
            <person name="Morgan X.C."/>
            <person name="Huttenhower C."/>
            <person name="Stott M.B."/>
        </authorList>
    </citation>
    <scope>NUCLEOTIDE SEQUENCE [LARGE SCALE GENOMIC DNA]</scope>
    <source>
        <strain evidence="4 5">K22</strain>
    </source>
</reference>
<sequence length="274" mass="30182">MTDATAQSAERGSLVRYRVQNGIALLTLNDPPANTYTYEMMQELDRSILDARMDDSVHVIVITGHGDKFFSAGANIRMLAEVTPSFKYFFCLHANETLSRLEQTPKLVIAALNGHTVGGGLEIAMAADIRIARKGAGKLGLPEVSLGVLPGTGGTQRLARLIGKSRAIELMTTGELFDFEKGLELGIINHIFEAENNEKFMEQVMAYAQQFTPPNKAARAVGRIKRSVQSGAEIPFEYALALERELQQQLFMSEDAKEGLTAYVEKRKPQFKGQ</sequence>
<name>A0A0B6X3V1_9BACT</name>
<organism evidence="4 5">
    <name type="scientific">Pyrinomonas methylaliphatogenes</name>
    <dbReference type="NCBI Taxonomy" id="454194"/>
    <lineage>
        <taxon>Bacteria</taxon>
        <taxon>Pseudomonadati</taxon>
        <taxon>Acidobacteriota</taxon>
        <taxon>Blastocatellia</taxon>
        <taxon>Blastocatellales</taxon>
        <taxon>Pyrinomonadaceae</taxon>
        <taxon>Pyrinomonas</taxon>
    </lineage>
</organism>
<dbReference type="Gene3D" id="3.90.226.10">
    <property type="entry name" value="2-enoyl-CoA Hydratase, Chain A, domain 1"/>
    <property type="match status" value="1"/>
</dbReference>